<dbReference type="InterPro" id="IPR001584">
    <property type="entry name" value="Integrase_cat-core"/>
</dbReference>
<accession>A0AAQ3TXS1</accession>
<dbReference type="InterPro" id="IPR012337">
    <property type="entry name" value="RNaseH-like_sf"/>
</dbReference>
<evidence type="ECO:0000259" key="4">
    <source>
        <dbReference type="PROSITE" id="PS50158"/>
    </source>
</evidence>
<dbReference type="GO" id="GO:0003676">
    <property type="term" value="F:nucleic acid binding"/>
    <property type="evidence" value="ECO:0007669"/>
    <property type="project" value="InterPro"/>
</dbReference>
<dbReference type="Pfam" id="PF07727">
    <property type="entry name" value="RVT_2"/>
    <property type="match status" value="1"/>
</dbReference>
<keyword evidence="7" id="KW-1185">Reference proteome</keyword>
<dbReference type="Gene3D" id="4.10.60.10">
    <property type="entry name" value="Zinc finger, CCHC-type"/>
    <property type="match status" value="1"/>
</dbReference>
<keyword evidence="1" id="KW-0064">Aspartyl protease</keyword>
<dbReference type="InterPro" id="IPR001878">
    <property type="entry name" value="Znf_CCHC"/>
</dbReference>
<dbReference type="CDD" id="cd09272">
    <property type="entry name" value="RNase_HI_RT_Ty1"/>
    <property type="match status" value="1"/>
</dbReference>
<proteinExistence type="predicted"/>
<dbReference type="InterPro" id="IPR013103">
    <property type="entry name" value="RVT_2"/>
</dbReference>
<keyword evidence="1" id="KW-0645">Protease</keyword>
<reference evidence="6 7" key="1">
    <citation type="submission" date="2024-02" db="EMBL/GenBank/DDBJ databases">
        <title>High-quality chromosome-scale genome assembly of Pensacola bahiagrass (Paspalum notatum Flugge var. saurae).</title>
        <authorList>
            <person name="Vega J.M."/>
            <person name="Podio M."/>
            <person name="Orjuela J."/>
            <person name="Siena L.A."/>
            <person name="Pessino S.C."/>
            <person name="Combes M.C."/>
            <person name="Mariac C."/>
            <person name="Albertini E."/>
            <person name="Pupilli F."/>
            <person name="Ortiz J.P.A."/>
            <person name="Leblanc O."/>
        </authorList>
    </citation>
    <scope>NUCLEOTIDE SEQUENCE [LARGE SCALE GENOMIC DNA]</scope>
    <source>
        <strain evidence="6">R1</strain>
        <tissue evidence="6">Leaf</tissue>
    </source>
</reference>
<name>A0AAQ3TXS1_PASNO</name>
<dbReference type="Pfam" id="PF00098">
    <property type="entry name" value="zf-CCHC"/>
    <property type="match status" value="1"/>
</dbReference>
<dbReference type="Pfam" id="PF25597">
    <property type="entry name" value="SH3_retrovirus"/>
    <property type="match status" value="1"/>
</dbReference>
<dbReference type="SUPFAM" id="SSF56672">
    <property type="entry name" value="DNA/RNA polymerases"/>
    <property type="match status" value="1"/>
</dbReference>
<dbReference type="PANTHER" id="PTHR11439">
    <property type="entry name" value="GAG-POL-RELATED RETROTRANSPOSON"/>
    <property type="match status" value="1"/>
</dbReference>
<dbReference type="Gene3D" id="3.30.420.10">
    <property type="entry name" value="Ribonuclease H-like superfamily/Ribonuclease H"/>
    <property type="match status" value="1"/>
</dbReference>
<evidence type="ECO:0000313" key="7">
    <source>
        <dbReference type="Proteomes" id="UP001341281"/>
    </source>
</evidence>
<feature type="domain" description="CCHC-type" evidence="4">
    <location>
        <begin position="171"/>
        <end position="186"/>
    </location>
</feature>
<feature type="compositionally biased region" description="Basic residues" evidence="3">
    <location>
        <begin position="139"/>
        <end position="148"/>
    </location>
</feature>
<dbReference type="Proteomes" id="UP001341281">
    <property type="component" value="Chromosome 06"/>
</dbReference>
<evidence type="ECO:0000259" key="5">
    <source>
        <dbReference type="PROSITE" id="PS50994"/>
    </source>
</evidence>
<dbReference type="GO" id="GO:0004190">
    <property type="term" value="F:aspartic-type endopeptidase activity"/>
    <property type="evidence" value="ECO:0007669"/>
    <property type="project" value="UniProtKB-KW"/>
</dbReference>
<protein>
    <recommendedName>
        <fullName evidence="8">Gag-pol polyprotein</fullName>
    </recommendedName>
</protein>
<dbReference type="InterPro" id="IPR043502">
    <property type="entry name" value="DNA/RNA_pol_sf"/>
</dbReference>
<dbReference type="InterPro" id="IPR036397">
    <property type="entry name" value="RNaseH_sf"/>
</dbReference>
<feature type="region of interest" description="Disordered" evidence="3">
    <location>
        <begin position="124"/>
        <end position="170"/>
    </location>
</feature>
<keyword evidence="2" id="KW-0863">Zinc-finger</keyword>
<feature type="region of interest" description="Disordered" evidence="3">
    <location>
        <begin position="91"/>
        <end position="111"/>
    </location>
</feature>
<evidence type="ECO:0000256" key="1">
    <source>
        <dbReference type="ARBA" id="ARBA00022750"/>
    </source>
</evidence>
<evidence type="ECO:0000256" key="2">
    <source>
        <dbReference type="PROSITE-ProRule" id="PRU00047"/>
    </source>
</evidence>
<dbReference type="PROSITE" id="PS50158">
    <property type="entry name" value="ZF_CCHC"/>
    <property type="match status" value="1"/>
</dbReference>
<keyword evidence="2" id="KW-0479">Metal-binding</keyword>
<dbReference type="InterPro" id="IPR057670">
    <property type="entry name" value="SH3_retrovirus"/>
</dbReference>
<gene>
    <name evidence="6" type="ORF">U9M48_029136</name>
</gene>
<dbReference type="GO" id="GO:0008270">
    <property type="term" value="F:zinc ion binding"/>
    <property type="evidence" value="ECO:0007669"/>
    <property type="project" value="UniProtKB-KW"/>
</dbReference>
<dbReference type="InterPro" id="IPR036875">
    <property type="entry name" value="Znf_CCHC_sf"/>
</dbReference>
<feature type="domain" description="Integrase catalytic" evidence="5">
    <location>
        <begin position="378"/>
        <end position="556"/>
    </location>
</feature>
<evidence type="ECO:0000313" key="6">
    <source>
        <dbReference type="EMBL" id="WVZ81795.1"/>
    </source>
</evidence>
<keyword evidence="1" id="KW-0378">Hydrolase</keyword>
<feature type="non-terminal residue" evidence="6">
    <location>
        <position position="1"/>
    </location>
</feature>
<dbReference type="InterPro" id="IPR054722">
    <property type="entry name" value="PolX-like_BBD"/>
</dbReference>
<evidence type="ECO:0008006" key="8">
    <source>
        <dbReference type="Google" id="ProtNLM"/>
    </source>
</evidence>
<dbReference type="PROSITE" id="PS50994">
    <property type="entry name" value="INTEGRASE"/>
    <property type="match status" value="1"/>
</dbReference>
<organism evidence="6 7">
    <name type="scientific">Paspalum notatum var. saurae</name>
    <dbReference type="NCBI Taxonomy" id="547442"/>
    <lineage>
        <taxon>Eukaryota</taxon>
        <taxon>Viridiplantae</taxon>
        <taxon>Streptophyta</taxon>
        <taxon>Embryophyta</taxon>
        <taxon>Tracheophyta</taxon>
        <taxon>Spermatophyta</taxon>
        <taxon>Magnoliopsida</taxon>
        <taxon>Liliopsida</taxon>
        <taxon>Poales</taxon>
        <taxon>Poaceae</taxon>
        <taxon>PACMAD clade</taxon>
        <taxon>Panicoideae</taxon>
        <taxon>Andropogonodae</taxon>
        <taxon>Paspaleae</taxon>
        <taxon>Paspalinae</taxon>
        <taxon>Paspalum</taxon>
    </lineage>
</organism>
<dbReference type="GO" id="GO:0015074">
    <property type="term" value="P:DNA integration"/>
    <property type="evidence" value="ECO:0007669"/>
    <property type="project" value="InterPro"/>
</dbReference>
<feature type="region of interest" description="Disordered" evidence="3">
    <location>
        <begin position="650"/>
        <end position="692"/>
    </location>
</feature>
<dbReference type="Pfam" id="PF13976">
    <property type="entry name" value="gag_pre-integrs"/>
    <property type="match status" value="1"/>
</dbReference>
<dbReference type="SUPFAM" id="SSF53098">
    <property type="entry name" value="Ribonuclease H-like"/>
    <property type="match status" value="1"/>
</dbReference>
<dbReference type="EMBL" id="CP144750">
    <property type="protein sequence ID" value="WVZ81795.1"/>
    <property type="molecule type" value="Genomic_DNA"/>
</dbReference>
<sequence>MKIKLEAKCLRGAIDPGGNAVERHEDRMALDAICSAVPPEMISTLAVKESAKDAWESIRVMRIGDDRIGKTSARRVRRHVSTLTVEEITGRLLASEDDPEPTPPQAGGKLYLTEEQWLERYKQKEAENGRASSGSGGRGKCHGSKGKGRGGGNTETREGSGSTPGRNGDACRYCGKPGHWAKECRSWKRDQQAQQGQQAHVAQDDEPSLLLVHDAVITTAPPTPSLPVPAPAPSARATIIDLAPPTPTQLPHEQVYLVEGKVNAVLDDDEGRDPRRWIFDTGASNRMTGCRDAFSDLDTSVAGTVRFGDGSVVRIEGCGTILFDCKNGEHGALPNTYYIPRLTANIVSCGQLDEDFEILIRRGVMRVRDEQHRLLAKIRRGPGRLYVLDLTIARPVCLAARAGEDAWRWHARFGHTNFAALRKMGREGLVRGLPVLSSNRYFPLLVDDYSRFMWVAAPPGSTDAAPAAIKRIRAAAERKTARSRAPAHGAVHAAANGVVERRNQTVVGMAGSMIKAKGLPGMFWGEAINTAVYILNRTTSKGTGGKTPYELWNGTTPAVHHLRTFRCVAHIKNVGPDVKKLDDRSKPMIFIGYEPGSKAYRVYDPAVRRVHISRDVIFDEEARWEWGADTTASGDDEFVIRYTTVAHPEVTTMLQPQPREDTPGPSTPAPTPHAMPAPTPHATPSPTIKFATPPSVAEEDLDAEHDDDVPLRFRTVDNILGLATPRGMAHQDQDEDLLLTSTDEPTIFEQAQAHECWRKAMLDEMTSIEANGTWELVDPPPRQRPIGLKWVFKTKKDATGIITKHKARLVTKGYVQRQGIDYDEVFAPVARLESVRLLLALAASEGWPVHHMDVKSAFLNGELREEVYVTQPPGFIIAGKEQKVLRLIKALYGLRQAPRAWYAKLDASLASLGFQRSASEHAVYTRGKGAHRLIVGVYVDDLIITGGNITELKQFKEEMKSTFQMSDLGLLHYYLGLEVNRTTTGITISQGTYATKILEAAGLASCNASATPMETRLKLSKFSTEPAVDATEYRWIVGALRYLVNTRPDLAFAVGYVSRFMEKPTTEHLTAVKRILRYVAGTVDFGCHYRRKEGEATLLGYSDSDHGADIDGRKSTSGVLFFLGENIITWQSQKQKVVALSSCEAEYIAAATASCQGVWLARLLAELRGREAGAVKLNIDNQSAIQLSKNPVFHDRSKHIDVKFHYIRECIEEGSCACAPILVDAVHTLRWWRESLAHQSSRTDRVTCGVGMDTHQAHDAGDARTLFFLSNFAWCFFSGAGVRLGDPTNVTLRDTEMSGGEALRRLATLPGLRCLKLVGEALTEQVIVFSKGVHFEALRFLVVEGSDAFTASTMEFAGKDAAPKLEKIVWAVRGGGGSGSGSGSSRMKMKTGNTVRQDRLIIISVTDNLPSTLKVIELRGDYILPNLLELETTKKATDPFTCYCRYVSSPDGK</sequence>
<dbReference type="Pfam" id="PF22936">
    <property type="entry name" value="Pol_BBD"/>
    <property type="match status" value="1"/>
</dbReference>
<keyword evidence="2" id="KW-0862">Zinc</keyword>
<dbReference type="SUPFAM" id="SSF57756">
    <property type="entry name" value="Retrovirus zinc finger-like domains"/>
    <property type="match status" value="1"/>
</dbReference>
<feature type="compositionally biased region" description="Pro residues" evidence="3">
    <location>
        <begin position="665"/>
        <end position="683"/>
    </location>
</feature>
<dbReference type="SMART" id="SM00343">
    <property type="entry name" value="ZnF_C2HC"/>
    <property type="match status" value="1"/>
</dbReference>
<dbReference type="InterPro" id="IPR025724">
    <property type="entry name" value="GAG-pre-integrase_dom"/>
</dbReference>
<evidence type="ECO:0000256" key="3">
    <source>
        <dbReference type="SAM" id="MobiDB-lite"/>
    </source>
</evidence>
<dbReference type="PANTHER" id="PTHR11439:SF515">
    <property type="entry name" value="GAG-POL POLYPROTEIN"/>
    <property type="match status" value="1"/>
</dbReference>